<evidence type="ECO:0000313" key="1">
    <source>
        <dbReference type="EMBL" id="MPC80545.1"/>
    </source>
</evidence>
<accession>A0A5B7IE96</accession>
<keyword evidence="2" id="KW-1185">Reference proteome</keyword>
<name>A0A5B7IE96_PORTR</name>
<gene>
    <name evidence="1" type="ORF">E2C01_075125</name>
</gene>
<protein>
    <submittedName>
        <fullName evidence="1">Uncharacterized protein</fullName>
    </submittedName>
</protein>
<dbReference type="EMBL" id="VSRR010054332">
    <property type="protein sequence ID" value="MPC80545.1"/>
    <property type="molecule type" value="Genomic_DNA"/>
</dbReference>
<evidence type="ECO:0000313" key="2">
    <source>
        <dbReference type="Proteomes" id="UP000324222"/>
    </source>
</evidence>
<proteinExistence type="predicted"/>
<organism evidence="1 2">
    <name type="scientific">Portunus trituberculatus</name>
    <name type="common">Swimming crab</name>
    <name type="synonym">Neptunus trituberculatus</name>
    <dbReference type="NCBI Taxonomy" id="210409"/>
    <lineage>
        <taxon>Eukaryota</taxon>
        <taxon>Metazoa</taxon>
        <taxon>Ecdysozoa</taxon>
        <taxon>Arthropoda</taxon>
        <taxon>Crustacea</taxon>
        <taxon>Multicrustacea</taxon>
        <taxon>Malacostraca</taxon>
        <taxon>Eumalacostraca</taxon>
        <taxon>Eucarida</taxon>
        <taxon>Decapoda</taxon>
        <taxon>Pleocyemata</taxon>
        <taxon>Brachyura</taxon>
        <taxon>Eubrachyura</taxon>
        <taxon>Portunoidea</taxon>
        <taxon>Portunidae</taxon>
        <taxon>Portuninae</taxon>
        <taxon>Portunus</taxon>
    </lineage>
</organism>
<dbReference type="Proteomes" id="UP000324222">
    <property type="component" value="Unassembled WGS sequence"/>
</dbReference>
<sequence length="71" mass="7913">MPDVTWCGCYQDLLNNVSICTTLVSSECWAAAVGVAAWQAWREDGEEEGGKKDGSVNQWMVKVEVRLEMQC</sequence>
<dbReference type="AlphaFoldDB" id="A0A5B7IE96"/>
<comment type="caution">
    <text evidence="1">The sequence shown here is derived from an EMBL/GenBank/DDBJ whole genome shotgun (WGS) entry which is preliminary data.</text>
</comment>
<reference evidence="1 2" key="1">
    <citation type="submission" date="2019-05" db="EMBL/GenBank/DDBJ databases">
        <title>Another draft genome of Portunus trituberculatus and its Hox gene families provides insights of decapod evolution.</title>
        <authorList>
            <person name="Jeong J.-H."/>
            <person name="Song I."/>
            <person name="Kim S."/>
            <person name="Choi T."/>
            <person name="Kim D."/>
            <person name="Ryu S."/>
            <person name="Kim W."/>
        </authorList>
    </citation>
    <scope>NUCLEOTIDE SEQUENCE [LARGE SCALE GENOMIC DNA]</scope>
    <source>
        <tissue evidence="1">Muscle</tissue>
    </source>
</reference>